<dbReference type="Gene3D" id="3.10.105.10">
    <property type="entry name" value="Dipeptide-binding Protein, Domain 3"/>
    <property type="match status" value="1"/>
</dbReference>
<evidence type="ECO:0000256" key="1">
    <source>
        <dbReference type="SAM" id="SignalP"/>
    </source>
</evidence>
<feature type="signal peptide" evidence="1">
    <location>
        <begin position="1"/>
        <end position="28"/>
    </location>
</feature>
<evidence type="ECO:0000313" key="3">
    <source>
        <dbReference type="EMBL" id="WRP17547.1"/>
    </source>
</evidence>
<dbReference type="PANTHER" id="PTHR30290">
    <property type="entry name" value="PERIPLASMIC BINDING COMPONENT OF ABC TRANSPORTER"/>
    <property type="match status" value="1"/>
</dbReference>
<keyword evidence="4" id="KW-1185">Reference proteome</keyword>
<accession>A0ABZ1BXM0</accession>
<dbReference type="InterPro" id="IPR030678">
    <property type="entry name" value="Peptide/Ni-bd"/>
</dbReference>
<dbReference type="Gene3D" id="3.40.190.10">
    <property type="entry name" value="Periplasmic binding protein-like II"/>
    <property type="match status" value="1"/>
</dbReference>
<dbReference type="InterPro" id="IPR000914">
    <property type="entry name" value="SBP_5_dom"/>
</dbReference>
<protein>
    <submittedName>
        <fullName evidence="3">ABC transporter substrate-binding protein</fullName>
    </submittedName>
</protein>
<dbReference type="Pfam" id="PF00496">
    <property type="entry name" value="SBP_bac_5"/>
    <property type="match status" value="1"/>
</dbReference>
<dbReference type="PANTHER" id="PTHR30290:SF82">
    <property type="entry name" value="ABC-TYPE DIPEPTIDE_OLIGOPEPTIDE TRANSPORT SYSTEM, PERIPLASMIC COMPONENT"/>
    <property type="match status" value="1"/>
</dbReference>
<dbReference type="PIRSF" id="PIRSF002741">
    <property type="entry name" value="MppA"/>
    <property type="match status" value="1"/>
</dbReference>
<reference evidence="3 4" key="1">
    <citation type="journal article" date="2024" name="Front. Microbiol.">
        <title>Novel thermophilic genera Geochorda gen. nov. and Carboxydochorda gen. nov. from the deep terrestrial subsurface reveal the ecophysiological diversity in the class Limnochordia.</title>
        <authorList>
            <person name="Karnachuk O.V."/>
            <person name="Lukina A.P."/>
            <person name="Avakyan M.R."/>
            <person name="Kadnikov V.V."/>
            <person name="Begmatov S."/>
            <person name="Beletsky A.V."/>
            <person name="Vlasova K.G."/>
            <person name="Novikov A.A."/>
            <person name="Shcherbakova V.A."/>
            <person name="Mardanov A.V."/>
            <person name="Ravin N.V."/>
        </authorList>
    </citation>
    <scope>NUCLEOTIDE SEQUENCE [LARGE SCALE GENOMIC DNA]</scope>
    <source>
        <strain evidence="3 4">L945</strain>
    </source>
</reference>
<name>A0ABZ1BXM0_9FIRM</name>
<dbReference type="CDD" id="cd08509">
    <property type="entry name" value="PBP2_TmCBP_oligosaccharides_like"/>
    <property type="match status" value="1"/>
</dbReference>
<sequence>MKRTWRTTAFLGMVVLAVAVAGAAPAFAQGLPRNQTLYIAGFQWGPANHFNPLAPNAAWPVGGNGNPDQQAPGYVYESLFLYNIVDGRFEPLLAREMKWVDATTLRIQLQPGTRWQDGKALTARDVAFTFQLAERFALGYSSFWQYVKSVKAVDDRTVEIALDPAKPNRPLVEQYVATVMILPQHIWGPLADKGRAELMQFTNLKPVGSGPYQVQSYSAERIVLQRFEGYWGKSLYGMPTPKYLVHPIFKSNDAGNLALKQGDVDWSQQFVPQVWTLHNVQTWYDKEPYYIPGSIPLMIINVHKKGLDNVQVRRALAYSIDYALIARTAMSRYSEPAKSSLILPTGVESQYFDEQLVEQYGWKHDPKKAVQILEQELKAKKGPDGIYVLPDGTRLSFTVQTPYGWTDWMAALQVVSQSAKQVGIEVRTDFPQAPIVSTNVQNGNFDLVLWYVSQVGAASPWTRFRDVLDDRGVPPIGQQAFQNYGRFSHPDVAGLLDRAASAGSPEQLKEIYGQLDRIFMENVPAIPLMYRPLLFYEFNTTHWTGFPTSQDPKAPPMFYISVLRLVRPK</sequence>
<evidence type="ECO:0000313" key="4">
    <source>
        <dbReference type="Proteomes" id="UP001332192"/>
    </source>
</evidence>
<dbReference type="InterPro" id="IPR039424">
    <property type="entry name" value="SBP_5"/>
</dbReference>
<dbReference type="EMBL" id="CP141615">
    <property type="protein sequence ID" value="WRP17547.1"/>
    <property type="molecule type" value="Genomic_DNA"/>
</dbReference>
<dbReference type="Gene3D" id="3.90.76.10">
    <property type="entry name" value="Dipeptide-binding Protein, Domain 1"/>
    <property type="match status" value="1"/>
</dbReference>
<dbReference type="RefSeq" id="WP_324716817.1">
    <property type="nucleotide sequence ID" value="NZ_CP141615.1"/>
</dbReference>
<proteinExistence type="predicted"/>
<dbReference type="Proteomes" id="UP001332192">
    <property type="component" value="Chromosome"/>
</dbReference>
<gene>
    <name evidence="3" type="ORF">U7230_00570</name>
</gene>
<feature type="chain" id="PRO_5046920934" evidence="1">
    <location>
        <begin position="29"/>
        <end position="569"/>
    </location>
</feature>
<keyword evidence="1" id="KW-0732">Signal</keyword>
<feature type="domain" description="Solute-binding protein family 5" evidence="2">
    <location>
        <begin position="89"/>
        <end position="455"/>
    </location>
</feature>
<organism evidence="3 4">
    <name type="scientific">Carboxydichorda subterranea</name>
    <dbReference type="NCBI Taxonomy" id="3109565"/>
    <lineage>
        <taxon>Bacteria</taxon>
        <taxon>Bacillati</taxon>
        <taxon>Bacillota</taxon>
        <taxon>Limnochordia</taxon>
        <taxon>Limnochordales</taxon>
        <taxon>Geochordaceae</taxon>
        <taxon>Carboxydichorda</taxon>
    </lineage>
</organism>
<dbReference type="SUPFAM" id="SSF53850">
    <property type="entry name" value="Periplasmic binding protein-like II"/>
    <property type="match status" value="1"/>
</dbReference>
<evidence type="ECO:0000259" key="2">
    <source>
        <dbReference type="Pfam" id="PF00496"/>
    </source>
</evidence>